<dbReference type="GO" id="GO:0004029">
    <property type="term" value="F:aldehyde dehydrogenase (NAD+) activity"/>
    <property type="evidence" value="ECO:0007669"/>
    <property type="project" value="TreeGrafter"/>
</dbReference>
<evidence type="ECO:0000313" key="2">
    <source>
        <dbReference type="EMBL" id="KFF10442.1"/>
    </source>
</evidence>
<dbReference type="InterPro" id="IPR051783">
    <property type="entry name" value="NAD(P)-dependent_oxidoreduct"/>
</dbReference>
<comment type="caution">
    <text evidence="2">The sequence shown here is derived from an EMBL/GenBank/DDBJ whole genome shotgun (WGS) entry which is preliminary data.</text>
</comment>
<dbReference type="InterPro" id="IPR036291">
    <property type="entry name" value="NAD(P)-bd_dom_sf"/>
</dbReference>
<evidence type="ECO:0000259" key="1">
    <source>
        <dbReference type="Pfam" id="PF01370"/>
    </source>
</evidence>
<evidence type="ECO:0000313" key="3">
    <source>
        <dbReference type="EMBL" id="OXA89422.1"/>
    </source>
</evidence>
<dbReference type="Pfam" id="PF01370">
    <property type="entry name" value="Epimerase"/>
    <property type="match status" value="1"/>
</dbReference>
<dbReference type="Proteomes" id="UP000028712">
    <property type="component" value="Unassembled WGS sequence"/>
</dbReference>
<protein>
    <submittedName>
        <fullName evidence="3">Dihydroflavonol 4-reductase</fullName>
    </submittedName>
</protein>
<dbReference type="EMBL" id="MUGY01000031">
    <property type="protein sequence ID" value="OXA89422.1"/>
    <property type="molecule type" value="Genomic_DNA"/>
</dbReference>
<dbReference type="RefSeq" id="WP_035626724.1">
    <property type="nucleotide sequence ID" value="NZ_JBEWQG010000041.1"/>
</dbReference>
<accession>A0A086A178</accession>
<evidence type="ECO:0000313" key="4">
    <source>
        <dbReference type="Proteomes" id="UP000028712"/>
    </source>
</evidence>
<dbReference type="STRING" id="991.IW20_20740"/>
<dbReference type="AlphaFoldDB" id="A0A086A178"/>
<keyword evidence="5" id="KW-1185">Reference proteome</keyword>
<evidence type="ECO:0000313" key="5">
    <source>
        <dbReference type="Proteomes" id="UP000198424"/>
    </source>
</evidence>
<dbReference type="Proteomes" id="UP000198424">
    <property type="component" value="Unassembled WGS sequence"/>
</dbReference>
<dbReference type="eggNOG" id="COG0451">
    <property type="taxonomic scope" value="Bacteria"/>
</dbReference>
<sequence>MKKVFVTGINGLLGTNLVETLLENNYFVKGLIRDKAKFEGNNHLNLELYQGNLFDDLTSALNNIDYVIHIAAETNQSLINYRDYQKINYDATIQLFNAAINCNVKKFIFVSTANTLGFGSLSDLGDETKRIKLPFTTSFYAKSKLETEEYLLQKSDKMKLIIVNPTFMLGAYDTKPSSGRIILMGWKKKILFYPPGGKNFVHVKDVASGIIKSLEKGRNKEKYILANKNLSYFEFFEKLNLIANQNPIMIKIPKPLLIGLGYLGDLIRLLKIKTSISSTNMKALCIDNFYSNEKSIQELGINYRHTEVAINDALKYFESRTKFNKTAHHK</sequence>
<proteinExistence type="predicted"/>
<dbReference type="EMBL" id="JPRM01000039">
    <property type="protein sequence ID" value="KFF10442.1"/>
    <property type="molecule type" value="Genomic_DNA"/>
</dbReference>
<dbReference type="PANTHER" id="PTHR48079:SF6">
    <property type="entry name" value="NAD(P)-BINDING DOMAIN-CONTAINING PROTEIN-RELATED"/>
    <property type="match status" value="1"/>
</dbReference>
<reference evidence="3 5" key="2">
    <citation type="submission" date="2016-11" db="EMBL/GenBank/DDBJ databases">
        <title>Whole genomes of Flavobacteriaceae.</title>
        <authorList>
            <person name="Stine C."/>
            <person name="Li C."/>
            <person name="Tadesse D."/>
        </authorList>
    </citation>
    <scope>NUCLEOTIDE SEQUENCE [LARGE SCALE GENOMIC DNA]</scope>
    <source>
        <strain evidence="3 5">ATCC 29551</strain>
    </source>
</reference>
<dbReference type="Gene3D" id="3.40.50.720">
    <property type="entry name" value="NAD(P)-binding Rossmann-like Domain"/>
    <property type="match status" value="1"/>
</dbReference>
<dbReference type="PANTHER" id="PTHR48079">
    <property type="entry name" value="PROTEIN YEEZ"/>
    <property type="match status" value="1"/>
</dbReference>
<dbReference type="SUPFAM" id="SSF51735">
    <property type="entry name" value="NAD(P)-binding Rossmann-fold domains"/>
    <property type="match status" value="1"/>
</dbReference>
<feature type="domain" description="NAD-dependent epimerase/dehydratase" evidence="1">
    <location>
        <begin position="4"/>
        <end position="223"/>
    </location>
</feature>
<gene>
    <name evidence="3" type="ORF">B0A62_21055</name>
    <name evidence="2" type="ORF">IW20_20740</name>
</gene>
<dbReference type="OrthoDB" id="9803111at2"/>
<reference evidence="2 4" key="1">
    <citation type="submission" date="2014-07" db="EMBL/GenBank/DDBJ databases">
        <title>Genome of Flavobacterium hydatis DSM 2063.</title>
        <authorList>
            <person name="Pipes S.E."/>
            <person name="Stropko S.J."/>
            <person name="Newman J.D."/>
        </authorList>
    </citation>
    <scope>NUCLEOTIDE SEQUENCE [LARGE SCALE GENOMIC DNA]</scope>
    <source>
        <strain evidence="2 4">DSM 2063</strain>
    </source>
</reference>
<name>A0A086A178_FLAHY</name>
<dbReference type="InterPro" id="IPR001509">
    <property type="entry name" value="Epimerase_deHydtase"/>
</dbReference>
<organism evidence="2 4">
    <name type="scientific">Flavobacterium hydatis</name>
    <name type="common">Cytophaga aquatilis</name>
    <dbReference type="NCBI Taxonomy" id="991"/>
    <lineage>
        <taxon>Bacteria</taxon>
        <taxon>Pseudomonadati</taxon>
        <taxon>Bacteroidota</taxon>
        <taxon>Flavobacteriia</taxon>
        <taxon>Flavobacteriales</taxon>
        <taxon>Flavobacteriaceae</taxon>
        <taxon>Flavobacterium</taxon>
    </lineage>
</organism>
<dbReference type="GO" id="GO:0005737">
    <property type="term" value="C:cytoplasm"/>
    <property type="evidence" value="ECO:0007669"/>
    <property type="project" value="TreeGrafter"/>
</dbReference>